<keyword evidence="1" id="KW-0732">Signal</keyword>
<dbReference type="HOGENOM" id="CLU_2216782_0_0_1"/>
<dbReference type="EMBL" id="CM001880">
    <property type="protein sequence ID" value="EOY00457.1"/>
    <property type="molecule type" value="Genomic_DNA"/>
</dbReference>
<keyword evidence="3" id="KW-1185">Reference proteome</keyword>
<dbReference type="InParanoid" id="A0A061E7V7"/>
<sequence>IVDRKWQSTKVEGRPSFRIKVWCLVLRWWDLVWVMPHTVEGIIRSWDGHRVDGGMKSQWTAVCGSTFWSLWLACNQTIFNGKKLGWGRTYLPHKNELYVVDYGQSRW</sequence>
<proteinExistence type="predicted"/>
<evidence type="ECO:0000313" key="3">
    <source>
        <dbReference type="Proteomes" id="UP000026915"/>
    </source>
</evidence>
<dbReference type="Gramene" id="EOY00457">
    <property type="protein sequence ID" value="EOY00457"/>
    <property type="gene ID" value="TCM_010320"/>
</dbReference>
<feature type="non-terminal residue" evidence="2">
    <location>
        <position position="1"/>
    </location>
</feature>
<evidence type="ECO:0000256" key="1">
    <source>
        <dbReference type="SAM" id="SignalP"/>
    </source>
</evidence>
<feature type="chain" id="PRO_5001600926" evidence="1">
    <location>
        <begin position="42"/>
        <end position="107"/>
    </location>
</feature>
<evidence type="ECO:0000313" key="2">
    <source>
        <dbReference type="EMBL" id="EOY00457.1"/>
    </source>
</evidence>
<dbReference type="Proteomes" id="UP000026915">
    <property type="component" value="Chromosome 2"/>
</dbReference>
<accession>A0A061E7V7</accession>
<dbReference type="AlphaFoldDB" id="A0A061E7V7"/>
<protein>
    <submittedName>
        <fullName evidence="2">Uncharacterized protein</fullName>
    </submittedName>
</protein>
<gene>
    <name evidence="2" type="ORF">TCM_010320</name>
</gene>
<reference evidence="2 3" key="1">
    <citation type="journal article" date="2013" name="Genome Biol.">
        <title>The genome sequence of the most widely cultivated cacao type and its use to identify candidate genes regulating pod color.</title>
        <authorList>
            <person name="Motamayor J.C."/>
            <person name="Mockaitis K."/>
            <person name="Schmutz J."/>
            <person name="Haiminen N."/>
            <person name="Iii D.L."/>
            <person name="Cornejo O."/>
            <person name="Findley S.D."/>
            <person name="Zheng P."/>
            <person name="Utro F."/>
            <person name="Royaert S."/>
            <person name="Saski C."/>
            <person name="Jenkins J."/>
            <person name="Podicheti R."/>
            <person name="Zhao M."/>
            <person name="Scheffler B.E."/>
            <person name="Stack J.C."/>
            <person name="Feltus F.A."/>
            <person name="Mustiga G.M."/>
            <person name="Amores F."/>
            <person name="Phillips W."/>
            <person name="Marelli J.P."/>
            <person name="May G.D."/>
            <person name="Shapiro H."/>
            <person name="Ma J."/>
            <person name="Bustamante C.D."/>
            <person name="Schnell R.J."/>
            <person name="Main D."/>
            <person name="Gilbert D."/>
            <person name="Parida L."/>
            <person name="Kuhn D.N."/>
        </authorList>
    </citation>
    <scope>NUCLEOTIDE SEQUENCE [LARGE SCALE GENOMIC DNA]</scope>
    <source>
        <strain evidence="3">cv. Matina 1-6</strain>
    </source>
</reference>
<feature type="signal peptide" evidence="1">
    <location>
        <begin position="1"/>
        <end position="41"/>
    </location>
</feature>
<name>A0A061E7V7_THECC</name>
<organism evidence="2 3">
    <name type="scientific">Theobroma cacao</name>
    <name type="common">Cacao</name>
    <name type="synonym">Cocoa</name>
    <dbReference type="NCBI Taxonomy" id="3641"/>
    <lineage>
        <taxon>Eukaryota</taxon>
        <taxon>Viridiplantae</taxon>
        <taxon>Streptophyta</taxon>
        <taxon>Embryophyta</taxon>
        <taxon>Tracheophyta</taxon>
        <taxon>Spermatophyta</taxon>
        <taxon>Magnoliopsida</taxon>
        <taxon>eudicotyledons</taxon>
        <taxon>Gunneridae</taxon>
        <taxon>Pentapetalae</taxon>
        <taxon>rosids</taxon>
        <taxon>malvids</taxon>
        <taxon>Malvales</taxon>
        <taxon>Malvaceae</taxon>
        <taxon>Byttnerioideae</taxon>
        <taxon>Theobroma</taxon>
    </lineage>
</organism>